<dbReference type="EMBL" id="JAFVMF010000036">
    <property type="protein sequence ID" value="MBO1361926.1"/>
    <property type="molecule type" value="Genomic_DNA"/>
</dbReference>
<dbReference type="InterPro" id="IPR036977">
    <property type="entry name" value="DNA_primase_Znf_CHC2"/>
</dbReference>
<dbReference type="RefSeq" id="WP_207883966.1">
    <property type="nucleotide sequence ID" value="NZ_JAFVMF010000036.1"/>
</dbReference>
<dbReference type="Proteomes" id="UP000664771">
    <property type="component" value="Unassembled WGS sequence"/>
</dbReference>
<evidence type="ECO:0000313" key="2">
    <source>
        <dbReference type="Proteomes" id="UP000664771"/>
    </source>
</evidence>
<gene>
    <name evidence="1" type="ORF">J2D73_19265</name>
</gene>
<keyword evidence="2" id="KW-1185">Reference proteome</keyword>
<protein>
    <recommendedName>
        <fullName evidence="3">DNA primase</fullName>
    </recommendedName>
</protein>
<comment type="caution">
    <text evidence="1">The sequence shown here is derived from an EMBL/GenBank/DDBJ whole genome shotgun (WGS) entry which is preliminary data.</text>
</comment>
<evidence type="ECO:0008006" key="3">
    <source>
        <dbReference type="Google" id="ProtNLM"/>
    </source>
</evidence>
<proteinExistence type="predicted"/>
<dbReference type="Gene3D" id="3.90.580.10">
    <property type="entry name" value="Zinc finger, CHC2-type domain"/>
    <property type="match status" value="1"/>
</dbReference>
<sequence length="108" mass="11437">MSILPHTKSRSVDFGAINRAAIASLPAILGRWLPDGKPEGREWVARNPRRGDRKPGSFKINMNSGRWSDFATGDAGGDPVSLAAYLFGLTQAEAAEKLAVMLGVGGDA</sequence>
<reference evidence="1 2" key="1">
    <citation type="submission" date="2021-03" db="EMBL/GenBank/DDBJ databases">
        <title>The complete genome sequence of Acetobacter sacchari TBRC 11175.</title>
        <authorList>
            <person name="Charoenyingcharoen P."/>
            <person name="Yukphan P."/>
        </authorList>
    </citation>
    <scope>NUCLEOTIDE SEQUENCE [LARGE SCALE GENOMIC DNA]</scope>
    <source>
        <strain evidence="1 2">TBRC 11175</strain>
    </source>
</reference>
<organism evidence="1 2">
    <name type="scientific">Acetobacter sacchari</name>
    <dbReference type="NCBI Taxonomy" id="2661687"/>
    <lineage>
        <taxon>Bacteria</taxon>
        <taxon>Pseudomonadati</taxon>
        <taxon>Pseudomonadota</taxon>
        <taxon>Alphaproteobacteria</taxon>
        <taxon>Acetobacterales</taxon>
        <taxon>Acetobacteraceae</taxon>
        <taxon>Acetobacter</taxon>
    </lineage>
</organism>
<accession>A0ABS3M197</accession>
<dbReference type="SUPFAM" id="SSF57783">
    <property type="entry name" value="Zinc beta-ribbon"/>
    <property type="match status" value="1"/>
</dbReference>
<name>A0ABS3M197_9PROT</name>
<evidence type="ECO:0000313" key="1">
    <source>
        <dbReference type="EMBL" id="MBO1361926.1"/>
    </source>
</evidence>